<evidence type="ECO:0000256" key="9">
    <source>
        <dbReference type="ARBA" id="ARBA00023295"/>
    </source>
</evidence>
<evidence type="ECO:0000256" key="7">
    <source>
        <dbReference type="ARBA" id="ARBA00022801"/>
    </source>
</evidence>
<dbReference type="PANTHER" id="PTHR30480">
    <property type="entry name" value="BETA-HEXOSAMINIDASE-RELATED"/>
    <property type="match status" value="1"/>
</dbReference>
<feature type="compositionally biased region" description="Low complexity" evidence="10">
    <location>
        <begin position="477"/>
        <end position="489"/>
    </location>
</feature>
<feature type="region of interest" description="Disordered" evidence="10">
    <location>
        <begin position="477"/>
        <end position="518"/>
    </location>
</feature>
<dbReference type="PANTHER" id="PTHR30480:SF13">
    <property type="entry name" value="BETA-HEXOSAMINIDASE"/>
    <property type="match status" value="1"/>
</dbReference>
<dbReference type="PROSITE" id="PS50847">
    <property type="entry name" value="GRAM_POS_ANCHORING"/>
    <property type="match status" value="1"/>
</dbReference>
<keyword evidence="15" id="KW-1185">Reference proteome</keyword>
<evidence type="ECO:0000256" key="8">
    <source>
        <dbReference type="ARBA" id="ARBA00023088"/>
    </source>
</evidence>
<dbReference type="EMBL" id="JBHTOA010000019">
    <property type="protein sequence ID" value="MFD1398543.1"/>
    <property type="molecule type" value="Genomic_DNA"/>
</dbReference>
<organism evidence="14 15">
    <name type="scientific">Lacticaseibacillus suilingensis</name>
    <dbReference type="NCBI Taxonomy" id="2799577"/>
    <lineage>
        <taxon>Bacteria</taxon>
        <taxon>Bacillati</taxon>
        <taxon>Bacillota</taxon>
        <taxon>Bacilli</taxon>
        <taxon>Lactobacillales</taxon>
        <taxon>Lactobacillaceae</taxon>
        <taxon>Lacticaseibacillus</taxon>
    </lineage>
</organism>
<protein>
    <recommendedName>
        <fullName evidence="3">beta-N-acetylhexosaminidase</fullName>
        <ecNumber evidence="3">3.2.1.52</ecNumber>
    </recommendedName>
</protein>
<dbReference type="InterPro" id="IPR019800">
    <property type="entry name" value="Glyco_hydro_3_AS"/>
</dbReference>
<evidence type="ECO:0000256" key="6">
    <source>
        <dbReference type="ARBA" id="ARBA00022729"/>
    </source>
</evidence>
<dbReference type="GO" id="GO:0016798">
    <property type="term" value="F:hydrolase activity, acting on glycosyl bonds"/>
    <property type="evidence" value="ECO:0007669"/>
    <property type="project" value="UniProtKB-KW"/>
</dbReference>
<dbReference type="EC" id="3.2.1.52" evidence="3"/>
<gene>
    <name evidence="14" type="ORF">ACFQ41_04405</name>
</gene>
<keyword evidence="4" id="KW-0134">Cell wall</keyword>
<keyword evidence="11" id="KW-0812">Transmembrane</keyword>
<keyword evidence="11" id="KW-0472">Membrane</keyword>
<comment type="catalytic activity">
    <reaction evidence="1">
        <text>Hydrolysis of terminal non-reducing N-acetyl-D-hexosamine residues in N-acetyl-beta-D-hexosaminides.</text>
        <dbReference type="EC" id="3.2.1.52"/>
    </reaction>
</comment>
<evidence type="ECO:0000256" key="3">
    <source>
        <dbReference type="ARBA" id="ARBA00012663"/>
    </source>
</evidence>
<dbReference type="Pfam" id="PF00746">
    <property type="entry name" value="Gram_pos_anchor"/>
    <property type="match status" value="1"/>
</dbReference>
<evidence type="ECO:0000256" key="4">
    <source>
        <dbReference type="ARBA" id="ARBA00022512"/>
    </source>
</evidence>
<keyword evidence="5" id="KW-0964">Secreted</keyword>
<evidence type="ECO:0000256" key="11">
    <source>
        <dbReference type="SAM" id="Phobius"/>
    </source>
</evidence>
<evidence type="ECO:0000259" key="13">
    <source>
        <dbReference type="PROSITE" id="PS50847"/>
    </source>
</evidence>
<keyword evidence="8" id="KW-0572">Peptidoglycan-anchor</keyword>
<keyword evidence="7 14" id="KW-0378">Hydrolase</keyword>
<comment type="similarity">
    <text evidence="2">Belongs to the glycosyl hydrolase 3 family.</text>
</comment>
<evidence type="ECO:0000256" key="12">
    <source>
        <dbReference type="SAM" id="SignalP"/>
    </source>
</evidence>
<accession>A0ABW4BG81</accession>
<dbReference type="InterPro" id="IPR050226">
    <property type="entry name" value="NagZ_Beta-hexosaminidase"/>
</dbReference>
<evidence type="ECO:0000313" key="14">
    <source>
        <dbReference type="EMBL" id="MFD1398543.1"/>
    </source>
</evidence>
<dbReference type="PROSITE" id="PS00775">
    <property type="entry name" value="GLYCOSYL_HYDROL_F3"/>
    <property type="match status" value="1"/>
</dbReference>
<name>A0ABW4BG81_9LACO</name>
<reference evidence="15" key="1">
    <citation type="journal article" date="2019" name="Int. J. Syst. Evol. Microbiol.">
        <title>The Global Catalogue of Microorganisms (GCM) 10K type strain sequencing project: providing services to taxonomists for standard genome sequencing and annotation.</title>
        <authorList>
            <consortium name="The Broad Institute Genomics Platform"/>
            <consortium name="The Broad Institute Genome Sequencing Center for Infectious Disease"/>
            <person name="Wu L."/>
            <person name="Ma J."/>
        </authorList>
    </citation>
    <scope>NUCLEOTIDE SEQUENCE [LARGE SCALE GENOMIC DNA]</scope>
    <source>
        <strain evidence="15">CCM 9110</strain>
    </source>
</reference>
<proteinExistence type="inferred from homology"/>
<keyword evidence="9 14" id="KW-0326">Glycosidase</keyword>
<evidence type="ECO:0000256" key="5">
    <source>
        <dbReference type="ARBA" id="ARBA00022525"/>
    </source>
</evidence>
<sequence>MKKWANLLVTTLSTAGLLLGSSGFSATTVHAATADNTLTDADINAYISRMTLEEKVGQMFISRTPQDNQQVRQDVAKYHLGGLIVYGADFTSVKDAAAFKTKMQSFQDAADLPLLVGIDQEGGKVSRLSDNPVVSDYRAFPSPQQAYAEGGMPEVLKEATDVGAMLRDLGVNWNFAPDADTTSDKDAFIYARSFGQDYATTADYIKQVVPAWQQNVAATLKHFPGYGAAIDTHTDFAVVDRTKEQFEQEDLLPFKAGIEAGVDSIMIAHIVMKAVDPDYPSSLSRKVVQGLLREELGFQGVIITDGLGMGAITKFAQEHNDVAVDVLAAEAGNDGIMNNDYAKAIPALLDAVKAGNLSESEIDQHVFRLLSLKRKLGLITKGDLAKKEITSDKVTYDQDAKVARITGTVVDPDLSTGEPIYAKSVDGAPLAETVIGAGGKYEIDVPLTDAKQAVVLSTGMTDIAPLSLTIDALAKAETPVETTPTPTDTGKQAAKDNQGKPQPKPVKTPAKSAKNTGHKVVATAAKKTTKASLPRTGDAKEAALAGLGFMAIIAALGGAFLLKRHAA</sequence>
<dbReference type="SUPFAM" id="SSF51445">
    <property type="entry name" value="(Trans)glycosidases"/>
    <property type="match status" value="1"/>
</dbReference>
<dbReference type="Pfam" id="PF00933">
    <property type="entry name" value="Glyco_hydro_3"/>
    <property type="match status" value="1"/>
</dbReference>
<keyword evidence="11" id="KW-1133">Transmembrane helix</keyword>
<dbReference type="InterPro" id="IPR001764">
    <property type="entry name" value="Glyco_hydro_3_N"/>
</dbReference>
<feature type="transmembrane region" description="Helical" evidence="11">
    <location>
        <begin position="542"/>
        <end position="562"/>
    </location>
</feature>
<evidence type="ECO:0000256" key="1">
    <source>
        <dbReference type="ARBA" id="ARBA00001231"/>
    </source>
</evidence>
<dbReference type="Gene3D" id="3.20.20.300">
    <property type="entry name" value="Glycoside hydrolase, family 3, N-terminal domain"/>
    <property type="match status" value="1"/>
</dbReference>
<dbReference type="InterPro" id="IPR036962">
    <property type="entry name" value="Glyco_hydro_3_N_sf"/>
</dbReference>
<keyword evidence="6 12" id="KW-0732">Signal</keyword>
<feature type="signal peptide" evidence="12">
    <location>
        <begin position="1"/>
        <end position="31"/>
    </location>
</feature>
<evidence type="ECO:0000256" key="10">
    <source>
        <dbReference type="SAM" id="MobiDB-lite"/>
    </source>
</evidence>
<feature type="domain" description="Gram-positive cocci surface proteins LPxTG" evidence="13">
    <location>
        <begin position="533"/>
        <end position="567"/>
    </location>
</feature>
<dbReference type="NCBIfam" id="TIGR01167">
    <property type="entry name" value="LPXTG_anchor"/>
    <property type="match status" value="1"/>
</dbReference>
<dbReference type="InterPro" id="IPR019931">
    <property type="entry name" value="LPXTG_anchor"/>
</dbReference>
<dbReference type="Proteomes" id="UP001597199">
    <property type="component" value="Unassembled WGS sequence"/>
</dbReference>
<dbReference type="RefSeq" id="WP_204119572.1">
    <property type="nucleotide sequence ID" value="NZ_BOLV01000018.1"/>
</dbReference>
<evidence type="ECO:0000313" key="15">
    <source>
        <dbReference type="Proteomes" id="UP001597199"/>
    </source>
</evidence>
<comment type="caution">
    <text evidence="14">The sequence shown here is derived from an EMBL/GenBank/DDBJ whole genome shotgun (WGS) entry which is preliminary data.</text>
</comment>
<dbReference type="InterPro" id="IPR017853">
    <property type="entry name" value="GH"/>
</dbReference>
<feature type="chain" id="PRO_5047266093" description="beta-N-acetylhexosaminidase" evidence="12">
    <location>
        <begin position="32"/>
        <end position="567"/>
    </location>
</feature>
<evidence type="ECO:0000256" key="2">
    <source>
        <dbReference type="ARBA" id="ARBA00005336"/>
    </source>
</evidence>